<keyword evidence="3" id="KW-1185">Reference proteome</keyword>
<evidence type="ECO:0000313" key="3">
    <source>
        <dbReference type="Proteomes" id="UP000308197"/>
    </source>
</evidence>
<dbReference type="InParanoid" id="A0A5C3P3L7"/>
<proteinExistence type="predicted"/>
<accession>A0A5C3P3L7</accession>
<dbReference type="AlphaFoldDB" id="A0A5C3P3L7"/>
<gene>
    <name evidence="2" type="ORF">K466DRAFT_602166</name>
</gene>
<evidence type="ECO:0000313" key="2">
    <source>
        <dbReference type="EMBL" id="TFK84245.1"/>
    </source>
</evidence>
<dbReference type="EMBL" id="ML211330">
    <property type="protein sequence ID" value="TFK84245.1"/>
    <property type="molecule type" value="Genomic_DNA"/>
</dbReference>
<sequence>MTLSHLYMLCAAHGLTMDEIRWEEPLPAASRIMKGWRGGVDLIEIRTDAKDGSPRIEFLLVLVVSPQVRGQKPPVHLLKYKASYADVLPTIFPREAVASSEKYFPGGRLPWLWMPWPHYLYVTPCVRRAMDRYYAIWDEHARARRGASDGAAEGLPPTIPHASATSMDVTHEKQGRLSTDSVSEKERVSGDDGDESDGSVASQYWDAQDCTPFEDEASELQESTSTPDDMTSRNIAVQERSSEQ</sequence>
<feature type="compositionally biased region" description="Polar residues" evidence="1">
    <location>
        <begin position="220"/>
        <end position="235"/>
    </location>
</feature>
<reference evidence="2 3" key="1">
    <citation type="journal article" date="2019" name="Nat. Ecol. Evol.">
        <title>Megaphylogeny resolves global patterns of mushroom evolution.</title>
        <authorList>
            <person name="Varga T."/>
            <person name="Krizsan K."/>
            <person name="Foldi C."/>
            <person name="Dima B."/>
            <person name="Sanchez-Garcia M."/>
            <person name="Sanchez-Ramirez S."/>
            <person name="Szollosi G.J."/>
            <person name="Szarkandi J.G."/>
            <person name="Papp V."/>
            <person name="Albert L."/>
            <person name="Andreopoulos W."/>
            <person name="Angelini C."/>
            <person name="Antonin V."/>
            <person name="Barry K.W."/>
            <person name="Bougher N.L."/>
            <person name="Buchanan P."/>
            <person name="Buyck B."/>
            <person name="Bense V."/>
            <person name="Catcheside P."/>
            <person name="Chovatia M."/>
            <person name="Cooper J."/>
            <person name="Damon W."/>
            <person name="Desjardin D."/>
            <person name="Finy P."/>
            <person name="Geml J."/>
            <person name="Haridas S."/>
            <person name="Hughes K."/>
            <person name="Justo A."/>
            <person name="Karasinski D."/>
            <person name="Kautmanova I."/>
            <person name="Kiss B."/>
            <person name="Kocsube S."/>
            <person name="Kotiranta H."/>
            <person name="LaButti K.M."/>
            <person name="Lechner B.E."/>
            <person name="Liimatainen K."/>
            <person name="Lipzen A."/>
            <person name="Lukacs Z."/>
            <person name="Mihaltcheva S."/>
            <person name="Morgado L.N."/>
            <person name="Niskanen T."/>
            <person name="Noordeloos M.E."/>
            <person name="Ohm R.A."/>
            <person name="Ortiz-Santana B."/>
            <person name="Ovrebo C."/>
            <person name="Racz N."/>
            <person name="Riley R."/>
            <person name="Savchenko A."/>
            <person name="Shiryaev A."/>
            <person name="Soop K."/>
            <person name="Spirin V."/>
            <person name="Szebenyi C."/>
            <person name="Tomsovsky M."/>
            <person name="Tulloss R.E."/>
            <person name="Uehling J."/>
            <person name="Grigoriev I.V."/>
            <person name="Vagvolgyi C."/>
            <person name="Papp T."/>
            <person name="Martin F.M."/>
            <person name="Miettinen O."/>
            <person name="Hibbett D.S."/>
            <person name="Nagy L.G."/>
        </authorList>
    </citation>
    <scope>NUCLEOTIDE SEQUENCE [LARGE SCALE GENOMIC DNA]</scope>
    <source>
        <strain evidence="2 3">HHB13444</strain>
    </source>
</reference>
<dbReference type="Proteomes" id="UP000308197">
    <property type="component" value="Unassembled WGS sequence"/>
</dbReference>
<name>A0A5C3P3L7_9APHY</name>
<evidence type="ECO:0000256" key="1">
    <source>
        <dbReference type="SAM" id="MobiDB-lite"/>
    </source>
</evidence>
<organism evidence="2 3">
    <name type="scientific">Polyporus arcularius HHB13444</name>
    <dbReference type="NCBI Taxonomy" id="1314778"/>
    <lineage>
        <taxon>Eukaryota</taxon>
        <taxon>Fungi</taxon>
        <taxon>Dikarya</taxon>
        <taxon>Basidiomycota</taxon>
        <taxon>Agaricomycotina</taxon>
        <taxon>Agaricomycetes</taxon>
        <taxon>Polyporales</taxon>
        <taxon>Polyporaceae</taxon>
        <taxon>Polyporus</taxon>
    </lineage>
</organism>
<feature type="region of interest" description="Disordered" evidence="1">
    <location>
        <begin position="148"/>
        <end position="244"/>
    </location>
</feature>
<protein>
    <submittedName>
        <fullName evidence="2">Uncharacterized protein</fullName>
    </submittedName>
</protein>